<keyword evidence="3" id="KW-1185">Reference proteome</keyword>
<dbReference type="Proteomes" id="UP000789405">
    <property type="component" value="Unassembled WGS sequence"/>
</dbReference>
<evidence type="ECO:0000256" key="1">
    <source>
        <dbReference type="SAM" id="MobiDB-lite"/>
    </source>
</evidence>
<feature type="region of interest" description="Disordered" evidence="1">
    <location>
        <begin position="143"/>
        <end position="267"/>
    </location>
</feature>
<feature type="compositionally biased region" description="Polar residues" evidence="1">
    <location>
        <begin position="200"/>
        <end position="229"/>
    </location>
</feature>
<comment type="caution">
    <text evidence="2">The sequence shown here is derived from an EMBL/GenBank/DDBJ whole genome shotgun (WGS) entry which is preliminary data.</text>
</comment>
<reference evidence="2" key="1">
    <citation type="submission" date="2021-06" db="EMBL/GenBank/DDBJ databases">
        <authorList>
            <person name="Kallberg Y."/>
            <person name="Tangrot J."/>
            <person name="Rosling A."/>
        </authorList>
    </citation>
    <scope>NUCLEOTIDE SEQUENCE</scope>
    <source>
        <strain evidence="2">MA453B</strain>
    </source>
</reference>
<evidence type="ECO:0000313" key="3">
    <source>
        <dbReference type="Proteomes" id="UP000789405"/>
    </source>
</evidence>
<dbReference type="AlphaFoldDB" id="A0A9N9KBD0"/>
<dbReference type="EMBL" id="CAJVPY010057207">
    <property type="protein sequence ID" value="CAG8818928.1"/>
    <property type="molecule type" value="Genomic_DNA"/>
</dbReference>
<sequence>FQKKDDDLNGIPEDITDEKSEGFASRIRWRSDSSRPGSPSISTDPLGIEEGGFWKEDTRTQSPLGKEVNFEIEDPWRSNEYDGKKKDSSDDTNVNEINAKEIVQNFARFTLNFGAVAYSNVANIAAKVNSEFESISFNYNSNENNKKTNSDSGNIESNGSAPGTPRIREMMSFSMNDHSENNNNNNTSISSFSSSPPNSTKPWQTLPSSFPTSFLRNNRNSFPSLGIKTSSSSPPSPSFRPNNTQSFEKTSPLSLTPPRSKSKSNSA</sequence>
<protein>
    <submittedName>
        <fullName evidence="2">20513_t:CDS:1</fullName>
    </submittedName>
</protein>
<feature type="compositionally biased region" description="Basic and acidic residues" evidence="1">
    <location>
        <begin position="74"/>
        <end position="89"/>
    </location>
</feature>
<feature type="compositionally biased region" description="Low complexity" evidence="1">
    <location>
        <begin position="181"/>
        <end position="198"/>
    </location>
</feature>
<feature type="region of interest" description="Disordered" evidence="1">
    <location>
        <begin position="1"/>
        <end position="93"/>
    </location>
</feature>
<accession>A0A9N9KBD0</accession>
<feature type="non-terminal residue" evidence="2">
    <location>
        <position position="267"/>
    </location>
</feature>
<gene>
    <name evidence="2" type="ORF">DERYTH_LOCUS26703</name>
</gene>
<evidence type="ECO:0000313" key="2">
    <source>
        <dbReference type="EMBL" id="CAG8818928.1"/>
    </source>
</evidence>
<feature type="compositionally biased region" description="Polar residues" evidence="1">
    <location>
        <begin position="239"/>
        <end position="267"/>
    </location>
</feature>
<name>A0A9N9KBD0_9GLOM</name>
<proteinExistence type="predicted"/>
<feature type="non-terminal residue" evidence="2">
    <location>
        <position position="1"/>
    </location>
</feature>
<organism evidence="2 3">
    <name type="scientific">Dentiscutata erythropus</name>
    <dbReference type="NCBI Taxonomy" id="1348616"/>
    <lineage>
        <taxon>Eukaryota</taxon>
        <taxon>Fungi</taxon>
        <taxon>Fungi incertae sedis</taxon>
        <taxon>Mucoromycota</taxon>
        <taxon>Glomeromycotina</taxon>
        <taxon>Glomeromycetes</taxon>
        <taxon>Diversisporales</taxon>
        <taxon>Gigasporaceae</taxon>
        <taxon>Dentiscutata</taxon>
    </lineage>
</organism>